<name>A0A4Q1UV05_9BRAD</name>
<sequence>MKPRWAATFIGITDQEPLSASAELLATKLRLKKVHLQHRRQSVVGGIAMMVVGFIQYEMSRST</sequence>
<dbReference type="Proteomes" id="UP000290819">
    <property type="component" value="Unassembled WGS sequence"/>
</dbReference>
<evidence type="ECO:0000313" key="3">
    <source>
        <dbReference type="Proteomes" id="UP000290819"/>
    </source>
</evidence>
<keyword evidence="1" id="KW-0812">Transmembrane</keyword>
<gene>
    <name evidence="2" type="ORF">B5V03_28320</name>
</gene>
<keyword evidence="3" id="KW-1185">Reference proteome</keyword>
<evidence type="ECO:0000256" key="1">
    <source>
        <dbReference type="SAM" id="Phobius"/>
    </source>
</evidence>
<keyword evidence="1" id="KW-1133">Transmembrane helix</keyword>
<dbReference type="AlphaFoldDB" id="A0A4Q1UV05"/>
<accession>A0A4Q1UV05</accession>
<dbReference type="EMBL" id="MZXW01000038">
    <property type="protein sequence ID" value="RXT40205.1"/>
    <property type="molecule type" value="Genomic_DNA"/>
</dbReference>
<comment type="caution">
    <text evidence="2">The sequence shown here is derived from an EMBL/GenBank/DDBJ whole genome shotgun (WGS) entry which is preliminary data.</text>
</comment>
<evidence type="ECO:0000313" key="2">
    <source>
        <dbReference type="EMBL" id="RXT40205.1"/>
    </source>
</evidence>
<proteinExistence type="predicted"/>
<organism evidence="2 3">
    <name type="scientific">Bradyrhizobium betae</name>
    <dbReference type="NCBI Taxonomy" id="244734"/>
    <lineage>
        <taxon>Bacteria</taxon>
        <taxon>Pseudomonadati</taxon>
        <taxon>Pseudomonadota</taxon>
        <taxon>Alphaproteobacteria</taxon>
        <taxon>Hyphomicrobiales</taxon>
        <taxon>Nitrobacteraceae</taxon>
        <taxon>Bradyrhizobium</taxon>
    </lineage>
</organism>
<reference evidence="2 3" key="1">
    <citation type="submission" date="2017-03" db="EMBL/GenBank/DDBJ databases">
        <authorList>
            <person name="Safronova V.I."/>
            <person name="Sazanova A.L."/>
            <person name="Chirak E.R."/>
        </authorList>
    </citation>
    <scope>NUCLEOTIDE SEQUENCE [LARGE SCALE GENOMIC DNA]</scope>
    <source>
        <strain evidence="2 3">Opo-243</strain>
    </source>
</reference>
<protein>
    <submittedName>
        <fullName evidence="2">Uncharacterized protein</fullName>
    </submittedName>
</protein>
<feature type="transmembrane region" description="Helical" evidence="1">
    <location>
        <begin position="42"/>
        <end position="59"/>
    </location>
</feature>
<keyword evidence="1" id="KW-0472">Membrane</keyword>